<keyword evidence="1" id="KW-0145">Chemotaxis</keyword>
<dbReference type="Pfam" id="PF00015">
    <property type="entry name" value="MCPsignal"/>
    <property type="match status" value="1"/>
</dbReference>
<protein>
    <recommendedName>
        <fullName evidence="10">Methyl-accepting chemotaxis protein</fullName>
    </recommendedName>
</protein>
<gene>
    <name evidence="8" type="ORF">GCM10025770_17650</name>
</gene>
<feature type="domain" description="HAMP" evidence="7">
    <location>
        <begin position="212"/>
        <end position="264"/>
    </location>
</feature>
<keyword evidence="5" id="KW-0472">Membrane</keyword>
<reference evidence="9" key="1">
    <citation type="journal article" date="2019" name="Int. J. Syst. Evol. Microbiol.">
        <title>The Global Catalogue of Microorganisms (GCM) 10K type strain sequencing project: providing services to taxonomists for standard genome sequencing and annotation.</title>
        <authorList>
            <consortium name="The Broad Institute Genomics Platform"/>
            <consortium name="The Broad Institute Genome Sequencing Center for Infectious Disease"/>
            <person name="Wu L."/>
            <person name="Ma J."/>
        </authorList>
    </citation>
    <scope>NUCLEOTIDE SEQUENCE [LARGE SCALE GENOMIC DNA]</scope>
    <source>
        <strain evidence="9">JCM 18715</strain>
    </source>
</reference>
<feature type="domain" description="Methyl-accepting transducer" evidence="6">
    <location>
        <begin position="500"/>
        <end position="715"/>
    </location>
</feature>
<sequence>MFNNFKIGVRLGFGFAAVVLLLIVVSLIGYMRVTQINARVLDLAEDKFPKTVLANEIINEVDVVARVTRNALILIESPEQRRKELERIPESSKKISANMEKLEQLVTSDKGKALIAATKETRSAFRENLAQLTELIQNGKADKARELLLGNMRATQTDYLKAVSDLIAFQSELVRDTGDQAEKTAESTHQIIVIVTTLAVLLSAALAWTILRSITGPVSELMDAAGRMARGDLEFALKHDSRDEVGALVTSVRTLQANIGQLIVEMNRMSREHDLGDIDARIDEERFDGAYKQMAAGVNNMVVGHISVNKKAMACIKAFGEGDMDAPLEPFPGKKVFINETIEQVRANIRALIADANMLAEAAVKLQLDTRADATRHKGDFRRIVEGVNATLDAVISPLNALIADVGLLADAVVRGDLDKRADTSQHRGQFRQVVEGLNNVMDAVATPTGELRSVLGAMEQGDLSVSMKKPYQGTFDELKSAVNNTVSRLAQIIREVRSSADSLASASEQISATAQSLSQAASEQAASVEETSASVEEMSASIAQNTENATATDGIATRAATDAGLGGKAVTDTVTAMKQIATKIGIIDDIAYQTNLLALNAAIEAARAGEHGKGFAVVAAEVRKLAERSQVAAREICTVAGSSVGLAENAGSLLGEIVPAIQKTADLVQEIAAASQEQARGAQQINAAMSQLNQTTQQNASSSEELSATSDEMSTQAQQLQSLMSFFITEADGKAIVAAAASGAAPVAAPAPRAARSARSAPRRAVIPRSGEPASTDDAEFVRF</sequence>
<dbReference type="RefSeq" id="WP_345532543.1">
    <property type="nucleotide sequence ID" value="NZ_BAABLD010000008.1"/>
</dbReference>
<dbReference type="Proteomes" id="UP001500547">
    <property type="component" value="Unassembled WGS sequence"/>
</dbReference>
<keyword evidence="5" id="KW-1133">Transmembrane helix</keyword>
<dbReference type="SUPFAM" id="SSF58104">
    <property type="entry name" value="Methyl-accepting chemotaxis protein (MCP) signaling domain"/>
    <property type="match status" value="1"/>
</dbReference>
<evidence type="ECO:0000313" key="8">
    <source>
        <dbReference type="EMBL" id="GAA5164209.1"/>
    </source>
</evidence>
<feature type="domain" description="HAMP" evidence="7">
    <location>
        <begin position="443"/>
        <end position="495"/>
    </location>
</feature>
<comment type="caution">
    <text evidence="8">The sequence shown here is derived from an EMBL/GenBank/DDBJ whole genome shotgun (WGS) entry which is preliminary data.</text>
</comment>
<feature type="transmembrane region" description="Helical" evidence="5">
    <location>
        <begin position="12"/>
        <end position="31"/>
    </location>
</feature>
<dbReference type="InterPro" id="IPR024478">
    <property type="entry name" value="HlyB_4HB_MCP"/>
</dbReference>
<proteinExistence type="inferred from homology"/>
<evidence type="ECO:0000259" key="7">
    <source>
        <dbReference type="PROSITE" id="PS50885"/>
    </source>
</evidence>
<dbReference type="Pfam" id="PF12729">
    <property type="entry name" value="4HB_MCP_1"/>
    <property type="match status" value="1"/>
</dbReference>
<evidence type="ECO:0008006" key="10">
    <source>
        <dbReference type="Google" id="ProtNLM"/>
    </source>
</evidence>
<dbReference type="CDD" id="cd19411">
    <property type="entry name" value="MCP2201-like_sensor"/>
    <property type="match status" value="1"/>
</dbReference>
<dbReference type="Pfam" id="PF18947">
    <property type="entry name" value="HAMP_2"/>
    <property type="match status" value="2"/>
</dbReference>
<comment type="similarity">
    <text evidence="2">Belongs to the methyl-accepting chemotaxis (MCP) protein family.</text>
</comment>
<dbReference type="InterPro" id="IPR047347">
    <property type="entry name" value="YvaQ-like_sensor"/>
</dbReference>
<dbReference type="SUPFAM" id="SSF158472">
    <property type="entry name" value="HAMP domain-like"/>
    <property type="match status" value="1"/>
</dbReference>
<evidence type="ECO:0000256" key="5">
    <source>
        <dbReference type="SAM" id="Phobius"/>
    </source>
</evidence>
<dbReference type="CDD" id="cd17528">
    <property type="entry name" value="HAMP_III"/>
    <property type="match status" value="1"/>
</dbReference>
<feature type="compositionally biased region" description="Acidic residues" evidence="4">
    <location>
        <begin position="776"/>
        <end position="785"/>
    </location>
</feature>
<keyword evidence="9" id="KW-1185">Reference proteome</keyword>
<dbReference type="Pfam" id="PF18575">
    <property type="entry name" value="HAMP_N3"/>
    <property type="match status" value="1"/>
</dbReference>
<dbReference type="Gene3D" id="1.10.287.950">
    <property type="entry name" value="Methyl-accepting chemotaxis protein"/>
    <property type="match status" value="1"/>
</dbReference>
<dbReference type="CDD" id="cd17527">
    <property type="entry name" value="HAMP_II"/>
    <property type="match status" value="1"/>
</dbReference>
<evidence type="ECO:0000259" key="6">
    <source>
        <dbReference type="PROSITE" id="PS50111"/>
    </source>
</evidence>
<dbReference type="SMART" id="SM00283">
    <property type="entry name" value="MA"/>
    <property type="match status" value="1"/>
</dbReference>
<feature type="compositionally biased region" description="Low complexity" evidence="4">
    <location>
        <begin position="748"/>
        <end position="771"/>
    </location>
</feature>
<dbReference type="Pfam" id="PF00672">
    <property type="entry name" value="HAMP"/>
    <property type="match status" value="1"/>
</dbReference>
<dbReference type="SMART" id="SM00304">
    <property type="entry name" value="HAMP"/>
    <property type="match status" value="3"/>
</dbReference>
<dbReference type="InterPro" id="IPR041395">
    <property type="entry name" value="McpB_HAMP_3rd"/>
</dbReference>
<dbReference type="PANTHER" id="PTHR43531">
    <property type="entry name" value="PROTEIN ICFG"/>
    <property type="match status" value="1"/>
</dbReference>
<evidence type="ECO:0000256" key="2">
    <source>
        <dbReference type="ARBA" id="ARBA00029447"/>
    </source>
</evidence>
<evidence type="ECO:0000313" key="9">
    <source>
        <dbReference type="Proteomes" id="UP001500547"/>
    </source>
</evidence>
<dbReference type="InterPro" id="IPR004089">
    <property type="entry name" value="MCPsignal_dom"/>
</dbReference>
<dbReference type="CDD" id="cd11386">
    <property type="entry name" value="MCP_signal"/>
    <property type="match status" value="1"/>
</dbReference>
<feature type="region of interest" description="Disordered" evidence="4">
    <location>
        <begin position="693"/>
        <end position="715"/>
    </location>
</feature>
<keyword evidence="5" id="KW-0812">Transmembrane</keyword>
<accession>A0ABP9QM55</accession>
<evidence type="ECO:0000256" key="3">
    <source>
        <dbReference type="PROSITE-ProRule" id="PRU00284"/>
    </source>
</evidence>
<dbReference type="PANTHER" id="PTHR43531:SF11">
    <property type="entry name" value="METHYL-ACCEPTING CHEMOTAXIS PROTEIN 3"/>
    <property type="match status" value="1"/>
</dbReference>
<dbReference type="PROSITE" id="PS50885">
    <property type="entry name" value="HAMP"/>
    <property type="match status" value="2"/>
</dbReference>
<evidence type="ECO:0000256" key="4">
    <source>
        <dbReference type="SAM" id="MobiDB-lite"/>
    </source>
</evidence>
<evidence type="ECO:0000256" key="1">
    <source>
        <dbReference type="ARBA" id="ARBA00022500"/>
    </source>
</evidence>
<dbReference type="InterPro" id="IPR051310">
    <property type="entry name" value="MCP_chemotaxis"/>
</dbReference>
<dbReference type="CDD" id="cd06225">
    <property type="entry name" value="HAMP"/>
    <property type="match status" value="1"/>
</dbReference>
<organism evidence="8 9">
    <name type="scientific">Viridibacterium curvum</name>
    <dbReference type="NCBI Taxonomy" id="1101404"/>
    <lineage>
        <taxon>Bacteria</taxon>
        <taxon>Pseudomonadati</taxon>
        <taxon>Pseudomonadota</taxon>
        <taxon>Betaproteobacteria</taxon>
        <taxon>Rhodocyclales</taxon>
        <taxon>Rhodocyclaceae</taxon>
        <taxon>Viridibacterium</taxon>
    </lineage>
</organism>
<dbReference type="InterPro" id="IPR003660">
    <property type="entry name" value="HAMP_dom"/>
</dbReference>
<dbReference type="Gene3D" id="1.20.120.1530">
    <property type="match status" value="3"/>
</dbReference>
<keyword evidence="3" id="KW-0807">Transducer</keyword>
<name>A0ABP9QM55_9RHOO</name>
<dbReference type="EMBL" id="BAABLD010000008">
    <property type="protein sequence ID" value="GAA5164209.1"/>
    <property type="molecule type" value="Genomic_DNA"/>
</dbReference>
<feature type="region of interest" description="Disordered" evidence="4">
    <location>
        <begin position="748"/>
        <end position="785"/>
    </location>
</feature>
<dbReference type="PROSITE" id="PS50111">
    <property type="entry name" value="CHEMOTAXIS_TRANSDUC_2"/>
    <property type="match status" value="1"/>
</dbReference>